<dbReference type="PANTHER" id="PTHR42865">
    <property type="entry name" value="PROTON/GLUTAMATE-ASPARTATE SYMPORTER"/>
    <property type="match status" value="1"/>
</dbReference>
<dbReference type="GO" id="GO:0015293">
    <property type="term" value="F:symporter activity"/>
    <property type="evidence" value="ECO:0007669"/>
    <property type="project" value="UniProtKB-UniRule"/>
</dbReference>
<keyword evidence="7" id="KW-0769">Symport</keyword>
<name>K0SRA0_THAOC</name>
<dbReference type="PANTHER" id="PTHR42865:SF7">
    <property type="entry name" value="PROTON_GLUTAMATE-ASPARTATE SYMPORTER"/>
    <property type="match status" value="1"/>
</dbReference>
<dbReference type="GO" id="GO:0005886">
    <property type="term" value="C:plasma membrane"/>
    <property type="evidence" value="ECO:0007669"/>
    <property type="project" value="UniProtKB-SubCell"/>
</dbReference>
<feature type="transmembrane region" description="Helical" evidence="7">
    <location>
        <begin position="324"/>
        <end position="352"/>
    </location>
</feature>
<feature type="transmembrane region" description="Helical" evidence="7">
    <location>
        <begin position="364"/>
        <end position="390"/>
    </location>
</feature>
<evidence type="ECO:0000256" key="7">
    <source>
        <dbReference type="RuleBase" id="RU361216"/>
    </source>
</evidence>
<dbReference type="Gene3D" id="1.10.3860.10">
    <property type="entry name" value="Sodium:dicarboxylate symporter"/>
    <property type="match status" value="1"/>
</dbReference>
<keyword evidence="10" id="KW-1185">Reference proteome</keyword>
<evidence type="ECO:0000256" key="5">
    <source>
        <dbReference type="ARBA" id="ARBA00022989"/>
    </source>
</evidence>
<keyword evidence="2 7" id="KW-0813">Transport</keyword>
<comment type="subcellular location">
    <subcellularLocation>
        <location evidence="1">Cell membrane</location>
        <topology evidence="1">Multi-pass membrane protein</topology>
    </subcellularLocation>
    <subcellularLocation>
        <location evidence="7">Membrane</location>
        <topology evidence="7">Multi-pass membrane protein</topology>
    </subcellularLocation>
</comment>
<dbReference type="EMBL" id="AGNL01010853">
    <property type="protein sequence ID" value="EJK68773.1"/>
    <property type="molecule type" value="Genomic_DNA"/>
</dbReference>
<feature type="region of interest" description="Disordered" evidence="8">
    <location>
        <begin position="1"/>
        <end position="27"/>
    </location>
</feature>
<dbReference type="SUPFAM" id="SSF118215">
    <property type="entry name" value="Proton glutamate symport protein"/>
    <property type="match status" value="1"/>
</dbReference>
<dbReference type="Proteomes" id="UP000266841">
    <property type="component" value="Unassembled WGS sequence"/>
</dbReference>
<keyword evidence="6 7" id="KW-0472">Membrane</keyword>
<feature type="transmembrane region" description="Helical" evidence="7">
    <location>
        <begin position="155"/>
        <end position="181"/>
    </location>
</feature>
<gene>
    <name evidence="9" type="ORF">THAOC_10023</name>
</gene>
<evidence type="ECO:0000256" key="6">
    <source>
        <dbReference type="ARBA" id="ARBA00023136"/>
    </source>
</evidence>
<evidence type="ECO:0000256" key="4">
    <source>
        <dbReference type="ARBA" id="ARBA00022692"/>
    </source>
</evidence>
<dbReference type="OrthoDB" id="70718at2759"/>
<dbReference type="Pfam" id="PF00375">
    <property type="entry name" value="SDF"/>
    <property type="match status" value="2"/>
</dbReference>
<organism evidence="9 10">
    <name type="scientific">Thalassiosira oceanica</name>
    <name type="common">Marine diatom</name>
    <dbReference type="NCBI Taxonomy" id="159749"/>
    <lineage>
        <taxon>Eukaryota</taxon>
        <taxon>Sar</taxon>
        <taxon>Stramenopiles</taxon>
        <taxon>Ochrophyta</taxon>
        <taxon>Bacillariophyta</taxon>
        <taxon>Coscinodiscophyceae</taxon>
        <taxon>Thalassiosirophycidae</taxon>
        <taxon>Thalassiosirales</taxon>
        <taxon>Thalassiosiraceae</taxon>
        <taxon>Thalassiosira</taxon>
    </lineage>
</organism>
<sequence length="527" mass="55658">MDDGTDNFAPLLGGSRRNVDGSSRSDLMHSNARGSIRIENSLLSKGEHVPAIEEEGVGDEDSGGTAGCCGKLCQMMDKHPIPFVLAGAALGFGVGIGLSMWQPEDPQTKETAILWIGLLGDLFIRALKCIVLPLVFVSIAVSVMDMMNLGESGAIVGTTLGLYILTTVCASLIGVFMSVIFSNYYSVAPDEETTKYSDVRLGCSVDSVTQQITSYLTEADDGNLSCVAVSANETTTFRVDDVNGYFPDPNKSNLEQLTLSESLVDGLFNQLVPDNFLGAFTDSNFLGIIVLAAGVGIALVRLERNTPPNVKWTSILTIQIIEELAVVFMMFVGAIIKITPFAIISLIASAIGNQKELGQVFSDLGYLIAAIICGMVCQFVVVYHSLYIGFIRKNPVKFYKQLVPAYSLAFAASSSAATIPASLGCAKATGQIPDGIANFVIPLGATVNMDGMGAAPVPSATIVLILTAYQTAFGSSVDAGEIPDGLGYIIARDLTVCAIVGDKVTKNLEAKGALEEDGDVSTQKDFA</sequence>
<protein>
    <recommendedName>
        <fullName evidence="7">Amino acid transporter</fullName>
    </recommendedName>
</protein>
<dbReference type="eggNOG" id="KOG3787">
    <property type="taxonomic scope" value="Eukaryota"/>
</dbReference>
<keyword evidence="5 7" id="KW-1133">Transmembrane helix</keyword>
<keyword evidence="4 7" id="KW-0812">Transmembrane</keyword>
<dbReference type="AlphaFoldDB" id="K0SRA0"/>
<proteinExistence type="inferred from homology"/>
<evidence type="ECO:0000256" key="1">
    <source>
        <dbReference type="ARBA" id="ARBA00004651"/>
    </source>
</evidence>
<feature type="transmembrane region" description="Helical" evidence="7">
    <location>
        <begin position="122"/>
        <end position="143"/>
    </location>
</feature>
<dbReference type="InterPro" id="IPR036458">
    <property type="entry name" value="Na:dicarbo_symporter_sf"/>
</dbReference>
<evidence type="ECO:0000313" key="9">
    <source>
        <dbReference type="EMBL" id="EJK68773.1"/>
    </source>
</evidence>
<feature type="transmembrane region" description="Helical" evidence="7">
    <location>
        <begin position="285"/>
        <end position="303"/>
    </location>
</feature>
<dbReference type="OMA" id="DRINDMF"/>
<feature type="transmembrane region" description="Helical" evidence="7">
    <location>
        <begin position="81"/>
        <end position="102"/>
    </location>
</feature>
<evidence type="ECO:0000256" key="2">
    <source>
        <dbReference type="ARBA" id="ARBA00022448"/>
    </source>
</evidence>
<reference evidence="9 10" key="1">
    <citation type="journal article" date="2012" name="Genome Biol.">
        <title>Genome and low-iron response of an oceanic diatom adapted to chronic iron limitation.</title>
        <authorList>
            <person name="Lommer M."/>
            <person name="Specht M."/>
            <person name="Roy A.S."/>
            <person name="Kraemer L."/>
            <person name="Andreson R."/>
            <person name="Gutowska M.A."/>
            <person name="Wolf J."/>
            <person name="Bergner S.V."/>
            <person name="Schilhabel M.B."/>
            <person name="Klostermeier U.C."/>
            <person name="Beiko R.G."/>
            <person name="Rosenstiel P."/>
            <person name="Hippler M."/>
            <person name="Laroche J."/>
        </authorList>
    </citation>
    <scope>NUCLEOTIDE SEQUENCE [LARGE SCALE GENOMIC DNA]</scope>
    <source>
        <strain evidence="9 10">CCMP1005</strain>
    </source>
</reference>
<comment type="caution">
    <text evidence="9">The sequence shown here is derived from an EMBL/GenBank/DDBJ whole genome shotgun (WGS) entry which is preliminary data.</text>
</comment>
<keyword evidence="3" id="KW-1003">Cell membrane</keyword>
<accession>K0SRA0</accession>
<dbReference type="InterPro" id="IPR001991">
    <property type="entry name" value="Na-dicarboxylate_symporter"/>
</dbReference>
<comment type="similarity">
    <text evidence="7">Belongs to the dicarboxylate/amino acid:cation symporter (DAACS) (TC 2.A.23) family.</text>
</comment>
<evidence type="ECO:0000256" key="3">
    <source>
        <dbReference type="ARBA" id="ARBA00022475"/>
    </source>
</evidence>
<evidence type="ECO:0000313" key="10">
    <source>
        <dbReference type="Proteomes" id="UP000266841"/>
    </source>
</evidence>
<evidence type="ECO:0000256" key="8">
    <source>
        <dbReference type="SAM" id="MobiDB-lite"/>
    </source>
</evidence>
<dbReference type="PRINTS" id="PR00173">
    <property type="entry name" value="EDTRNSPORT"/>
</dbReference>